<keyword evidence="1" id="KW-0238">DNA-binding</keyword>
<comment type="caution">
    <text evidence="5">The sequence shown here is derived from an EMBL/GenBank/DDBJ whole genome shotgun (WGS) entry which is preliminary data.</text>
</comment>
<dbReference type="EMBL" id="CALTRL010004812">
    <property type="protein sequence ID" value="CAH7683612.1"/>
    <property type="molecule type" value="Genomic_DNA"/>
</dbReference>
<proteinExistence type="predicted"/>
<dbReference type="PANTHER" id="PTHR47807:SF1">
    <property type="entry name" value="PROTEIN TBF1"/>
    <property type="match status" value="1"/>
</dbReference>
<feature type="compositionally biased region" description="Polar residues" evidence="3">
    <location>
        <begin position="368"/>
        <end position="415"/>
    </location>
</feature>
<feature type="region of interest" description="Disordered" evidence="3">
    <location>
        <begin position="681"/>
        <end position="715"/>
    </location>
</feature>
<evidence type="ECO:0000313" key="6">
    <source>
        <dbReference type="Proteomes" id="UP001153365"/>
    </source>
</evidence>
<reference evidence="5" key="1">
    <citation type="submission" date="2022-06" db="EMBL/GenBank/DDBJ databases">
        <authorList>
            <consortium name="SYNGENTA / RWTH Aachen University"/>
        </authorList>
    </citation>
    <scope>NUCLEOTIDE SEQUENCE</scope>
</reference>
<name>A0AAV0B9E3_PHAPC</name>
<dbReference type="GO" id="GO:0042162">
    <property type="term" value="F:telomeric DNA binding"/>
    <property type="evidence" value="ECO:0007669"/>
    <property type="project" value="InterPro"/>
</dbReference>
<feature type="region of interest" description="Disordered" evidence="3">
    <location>
        <begin position="323"/>
        <end position="444"/>
    </location>
</feature>
<gene>
    <name evidence="5" type="ORF">PPACK8108_LOCUS17257</name>
</gene>
<dbReference type="AlphaFoldDB" id="A0AAV0B9E3"/>
<feature type="compositionally biased region" description="Polar residues" evidence="3">
    <location>
        <begin position="33"/>
        <end position="53"/>
    </location>
</feature>
<dbReference type="Proteomes" id="UP001153365">
    <property type="component" value="Unassembled WGS sequence"/>
</dbReference>
<feature type="compositionally biased region" description="Polar residues" evidence="3">
    <location>
        <begin position="574"/>
        <end position="592"/>
    </location>
</feature>
<organism evidence="5 6">
    <name type="scientific">Phakopsora pachyrhizi</name>
    <name type="common">Asian soybean rust disease fungus</name>
    <dbReference type="NCBI Taxonomy" id="170000"/>
    <lineage>
        <taxon>Eukaryota</taxon>
        <taxon>Fungi</taxon>
        <taxon>Dikarya</taxon>
        <taxon>Basidiomycota</taxon>
        <taxon>Pucciniomycotina</taxon>
        <taxon>Pucciniomycetes</taxon>
        <taxon>Pucciniales</taxon>
        <taxon>Phakopsoraceae</taxon>
        <taxon>Phakopsora</taxon>
    </lineage>
</organism>
<evidence type="ECO:0000313" key="5">
    <source>
        <dbReference type="EMBL" id="CAH7683612.1"/>
    </source>
</evidence>
<feature type="non-terminal residue" evidence="5">
    <location>
        <position position="822"/>
    </location>
</feature>
<protein>
    <submittedName>
        <fullName evidence="5">Expressed protein</fullName>
    </submittedName>
</protein>
<evidence type="ECO:0000256" key="1">
    <source>
        <dbReference type="ARBA" id="ARBA00023125"/>
    </source>
</evidence>
<dbReference type="InterPro" id="IPR052833">
    <property type="entry name" value="Telomeric_DNA-bd_trans-reg"/>
</dbReference>
<evidence type="ECO:0000259" key="4">
    <source>
        <dbReference type="Pfam" id="PF08558"/>
    </source>
</evidence>
<dbReference type="GO" id="GO:0042803">
    <property type="term" value="F:protein homodimerization activity"/>
    <property type="evidence" value="ECO:0007669"/>
    <property type="project" value="InterPro"/>
</dbReference>
<accession>A0AAV0B9E3</accession>
<keyword evidence="6" id="KW-1185">Reference proteome</keyword>
<evidence type="ECO:0000256" key="2">
    <source>
        <dbReference type="ARBA" id="ARBA00023242"/>
    </source>
</evidence>
<keyword evidence="2" id="KW-0539">Nucleus</keyword>
<dbReference type="Pfam" id="PF08558">
    <property type="entry name" value="TRF"/>
    <property type="match status" value="1"/>
</dbReference>
<feature type="compositionally biased region" description="Low complexity" evidence="3">
    <location>
        <begin position="323"/>
        <end position="339"/>
    </location>
</feature>
<feature type="compositionally biased region" description="Basic and acidic residues" evidence="3">
    <location>
        <begin position="692"/>
        <end position="715"/>
    </location>
</feature>
<feature type="region of interest" description="Disordered" evidence="3">
    <location>
        <begin position="802"/>
        <end position="822"/>
    </location>
</feature>
<feature type="region of interest" description="Disordered" evidence="3">
    <location>
        <begin position="551"/>
        <end position="666"/>
    </location>
</feature>
<dbReference type="PANTHER" id="PTHR47807">
    <property type="entry name" value="PROTEIN TBF1"/>
    <property type="match status" value="1"/>
</dbReference>
<evidence type="ECO:0000256" key="3">
    <source>
        <dbReference type="SAM" id="MobiDB-lite"/>
    </source>
</evidence>
<feature type="compositionally biased region" description="Polar residues" evidence="3">
    <location>
        <begin position="631"/>
        <end position="666"/>
    </location>
</feature>
<feature type="region of interest" description="Disordered" evidence="3">
    <location>
        <begin position="33"/>
        <end position="58"/>
    </location>
</feature>
<dbReference type="InterPro" id="IPR013867">
    <property type="entry name" value="Telomere_rpt-bd_fac_dimer_dom"/>
</dbReference>
<feature type="domain" description="Telomere repeat-binding factor dimerisation" evidence="4">
    <location>
        <begin position="194"/>
        <end position="287"/>
    </location>
</feature>
<sequence length="822" mass="93582">MNVINDQSEQHQNQNHHQQTTMALDPILRLLSSTPATTPSPIQHSTTSTNQPDITPRLPKSRLVQSISLLRSAHNSLKRVWRLLDESRLRITEELDHRFGELHASAVPFKPESLALIWPQCIENKNLRSHSMSRSKSSVVVYSIKKANIGFIAEYVLYAMPGEEAYGKNDIVFACEGFLPLVVDQDWIKEEECWRLFNELKVQIYIQRLDQSGEKEANSKVLPNLFVESLSSYSGLDLLESDIEDRFDEISNQYKNQIVEANSDLQLLKIKYPYDSFLRSILGYLQRCSQRLDLQYTFNSSDNELIQKALNCPYNLSNNTLSLSSSTTPNSNSTLVPNNLKKRQKSSDNPKRRKKNGNNDDDDDNPNFEGSIQVQGPSNLSTINVSGNDFNGRNDSESNCYAEQSRDNISSSTNRIRFEGDISVDPNNQTEEEEELNHSKGKYNPYRLGRGKGVKALPRRRWTEEEYELLLNEVRLHSNKYDCMAQIIKRHGKNGELSEILKEQNNVSLKDKARNLTMEWTKNGYPEDKPWLKEAFARFSVKSSVNPNILSSNSGLQNEGEGFTDVHLGGIGNDRNQSSSGNDNDYRQSISNGDEHYDDANSNNGNSQEDHNIDDDDDHHHHQNNEDMQDSNDNYTYNDPQNSYTDPNLLSSIPSRTSLSPPMTNVNDTAINMDLLDIQLSASTNNPTDGGYDSRGESNLNENDREGEGRRAGVDGMRDDQVDEILLRSVEAQITIPFEGTEELRIDDGLEETEDPFLKDLIENELIIREIQEELKRHELNESLINGNKGDEPVEGLLEMSLREKGKQREEVQQQEEGRTWL</sequence>